<feature type="signal peptide" evidence="1">
    <location>
        <begin position="1"/>
        <end position="20"/>
    </location>
</feature>
<dbReference type="AlphaFoldDB" id="A0A9W9GCE7"/>
<reference evidence="2" key="2">
    <citation type="journal article" date="2023" name="IMA Fungus">
        <title>Comparative genomic study of the Penicillium genus elucidates a diverse pangenome and 15 lateral gene transfer events.</title>
        <authorList>
            <person name="Petersen C."/>
            <person name="Sorensen T."/>
            <person name="Nielsen M.R."/>
            <person name="Sondergaard T.E."/>
            <person name="Sorensen J.L."/>
            <person name="Fitzpatrick D.A."/>
            <person name="Frisvad J.C."/>
            <person name="Nielsen K.L."/>
        </authorList>
    </citation>
    <scope>NUCLEOTIDE SEQUENCE</scope>
    <source>
        <strain evidence="2">IBT 30069</strain>
    </source>
</reference>
<accession>A0A9W9GCE7</accession>
<sequence>MKICFLAILAALLLAGDAIAEPAARGKCHSACEKAVKKCYKKAGHKWGAPLANPPAPIIVCNKAFGACQSTCPRS</sequence>
<keyword evidence="3" id="KW-1185">Reference proteome</keyword>
<proteinExistence type="predicted"/>
<organism evidence="2 3">
    <name type="scientific">Penicillium angulare</name>
    <dbReference type="NCBI Taxonomy" id="116970"/>
    <lineage>
        <taxon>Eukaryota</taxon>
        <taxon>Fungi</taxon>
        <taxon>Dikarya</taxon>
        <taxon>Ascomycota</taxon>
        <taxon>Pezizomycotina</taxon>
        <taxon>Eurotiomycetes</taxon>
        <taxon>Eurotiomycetidae</taxon>
        <taxon>Eurotiales</taxon>
        <taxon>Aspergillaceae</taxon>
        <taxon>Penicillium</taxon>
    </lineage>
</organism>
<evidence type="ECO:0000313" key="3">
    <source>
        <dbReference type="Proteomes" id="UP001149165"/>
    </source>
</evidence>
<dbReference type="PANTHER" id="PTHR37475">
    <property type="entry name" value="ZYGOTE-SPECIFIC CLASS V COPY B GENE PROTEIN"/>
    <property type="match status" value="1"/>
</dbReference>
<gene>
    <name evidence="2" type="ORF">N7456_000642</name>
</gene>
<protein>
    <submittedName>
        <fullName evidence="2">Uncharacterized protein</fullName>
    </submittedName>
</protein>
<keyword evidence="1" id="KW-0732">Signal</keyword>
<reference evidence="2" key="1">
    <citation type="submission" date="2022-11" db="EMBL/GenBank/DDBJ databases">
        <authorList>
            <person name="Petersen C."/>
        </authorList>
    </citation>
    <scope>NUCLEOTIDE SEQUENCE</scope>
    <source>
        <strain evidence="2">IBT 30069</strain>
    </source>
</reference>
<dbReference type="OrthoDB" id="10063670at2759"/>
<feature type="chain" id="PRO_5040962363" evidence="1">
    <location>
        <begin position="21"/>
        <end position="75"/>
    </location>
</feature>
<evidence type="ECO:0000313" key="2">
    <source>
        <dbReference type="EMBL" id="KAJ5116294.1"/>
    </source>
</evidence>
<name>A0A9W9GCE7_9EURO</name>
<dbReference type="Proteomes" id="UP001149165">
    <property type="component" value="Unassembled WGS sequence"/>
</dbReference>
<dbReference type="EMBL" id="JAPQKH010000001">
    <property type="protein sequence ID" value="KAJ5116294.1"/>
    <property type="molecule type" value="Genomic_DNA"/>
</dbReference>
<evidence type="ECO:0000256" key="1">
    <source>
        <dbReference type="SAM" id="SignalP"/>
    </source>
</evidence>
<comment type="caution">
    <text evidence="2">The sequence shown here is derived from an EMBL/GenBank/DDBJ whole genome shotgun (WGS) entry which is preliminary data.</text>
</comment>
<dbReference type="PANTHER" id="PTHR37475:SF1">
    <property type="entry name" value="ZYGOTE-SPECIFIC PROTEIN"/>
    <property type="match status" value="1"/>
</dbReference>